<protein>
    <submittedName>
        <fullName evidence="3">K02A2.6-like</fullName>
    </submittedName>
</protein>
<dbReference type="InterPro" id="IPR041588">
    <property type="entry name" value="Integrase_H2C2"/>
</dbReference>
<dbReference type="InterPro" id="IPR052160">
    <property type="entry name" value="Gypsy_RT_Integrase-like"/>
</dbReference>
<accession>A0ABY6KAW3</accession>
<evidence type="ECO:0000259" key="2">
    <source>
        <dbReference type="PROSITE" id="PS50994"/>
    </source>
</evidence>
<dbReference type="InterPro" id="IPR012337">
    <property type="entry name" value="RNaseH-like_sf"/>
</dbReference>
<dbReference type="EMBL" id="CP092865">
    <property type="protein sequence ID" value="UYV65984.1"/>
    <property type="molecule type" value="Genomic_DNA"/>
</dbReference>
<dbReference type="PROSITE" id="PS50994">
    <property type="entry name" value="INTEGRASE"/>
    <property type="match status" value="1"/>
</dbReference>
<evidence type="ECO:0000313" key="3">
    <source>
        <dbReference type="EMBL" id="UYV65984.1"/>
    </source>
</evidence>
<dbReference type="InterPro" id="IPR036397">
    <property type="entry name" value="RNaseH_sf"/>
</dbReference>
<keyword evidence="4" id="KW-1185">Reference proteome</keyword>
<name>A0ABY6KAW3_9ARAC</name>
<dbReference type="PANTHER" id="PTHR47266">
    <property type="entry name" value="ENDONUCLEASE-RELATED"/>
    <property type="match status" value="1"/>
</dbReference>
<dbReference type="Proteomes" id="UP001235939">
    <property type="component" value="Chromosome 03"/>
</dbReference>
<gene>
    <name evidence="3" type="ORF">LAZ67_3006065</name>
</gene>
<feature type="domain" description="Integrase catalytic" evidence="2">
    <location>
        <begin position="672"/>
        <end position="758"/>
    </location>
</feature>
<sequence length="854" mass="97047">MVAGSARKRRKEIMSEFHNHMLNGHLGVARPTHRLKNKYYWPFTLKDVSEFVKTCHLCQSRKGSNKSPSGLLQPNPPANYPFERIGIDFVGPLPLTKRRRKWIIVLTDYYTKYAETKAVSEATQLTERLNRTLINMISMYVNTDQKNWDEILSFITHAYNTTIQETTGYFPFFLLFGRKPMSLLNDENILMDSNMNDYDEYIENHLDKIARTRQCGNPITHPLPRLPSTFHLGITTEPVKVDRITEDSSMQRMTEVRDDYVADALTNMQPHCDDLVGHLADAMRGQAVPRADEAIISSFDGSHATINLLPNSHLQRSTPASISHFKNILRLLNLENNTSLLSSYCRAGLLRCPLQKPIQIFLYSSLRHYLSHTFCLKQEPKKAEKVRFWPVVEVEVFDKALPPPVTASTTAERTPVWVIKLCRRTRKLQRRCQSPPRRPDLTSGSQTQACGSRSEAGLEQVQCEAHRGDRPNVGEPDPSLWLQKRGWAEAGPLLKPVAQEARLGWSRSTVRPTEATGPNVGEPDPSLWLQERDWAGAGPLSETGLEQVHCGATEATGPNVKKPRLWLQKRGWADFFLNGFKIDFNKFSNRVILQSMVAGSARKRRKEIMSEFHNHMLNGHLGVARPTHRLKNKYYWPFTVKDVSEFVKTCHLCQSRKGSNKSPSGLLQPNPPANYPFERIGIDFVGPLPLTKRRRKWIIVLTDYYTKYAETKAVSEATVKEVSTFLIEQFLLCHGAPRFLISDRGSQFTSNLMKEVMKMCKCGNPITHPLPRLPSTFHLGITTEPVKVDRITEDSSMQRMTEVRDDYVADALTNMQPHCDDLVGHLADAVRGQAVPRADEAIISSFDRSHAAIN</sequence>
<dbReference type="SUPFAM" id="SSF53098">
    <property type="entry name" value="Ribonuclease H-like"/>
    <property type="match status" value="2"/>
</dbReference>
<evidence type="ECO:0000313" key="4">
    <source>
        <dbReference type="Proteomes" id="UP001235939"/>
    </source>
</evidence>
<evidence type="ECO:0000256" key="1">
    <source>
        <dbReference type="SAM" id="MobiDB-lite"/>
    </source>
</evidence>
<feature type="compositionally biased region" description="Polar residues" evidence="1">
    <location>
        <begin position="442"/>
        <end position="451"/>
    </location>
</feature>
<reference evidence="3 4" key="1">
    <citation type="submission" date="2022-01" db="EMBL/GenBank/DDBJ databases">
        <title>A chromosomal length assembly of Cordylochernes scorpioides.</title>
        <authorList>
            <person name="Zeh D."/>
            <person name="Zeh J."/>
        </authorList>
    </citation>
    <scope>NUCLEOTIDE SEQUENCE [LARGE SCALE GENOMIC DNA]</scope>
    <source>
        <strain evidence="3">IN4F17</strain>
        <tissue evidence="3">Whole Body</tissue>
    </source>
</reference>
<dbReference type="InterPro" id="IPR001584">
    <property type="entry name" value="Integrase_cat-core"/>
</dbReference>
<organism evidence="3 4">
    <name type="scientific">Cordylochernes scorpioides</name>
    <dbReference type="NCBI Taxonomy" id="51811"/>
    <lineage>
        <taxon>Eukaryota</taxon>
        <taxon>Metazoa</taxon>
        <taxon>Ecdysozoa</taxon>
        <taxon>Arthropoda</taxon>
        <taxon>Chelicerata</taxon>
        <taxon>Arachnida</taxon>
        <taxon>Pseudoscorpiones</taxon>
        <taxon>Cheliferoidea</taxon>
        <taxon>Chernetidae</taxon>
        <taxon>Cordylochernes</taxon>
    </lineage>
</organism>
<feature type="region of interest" description="Disordered" evidence="1">
    <location>
        <begin position="429"/>
        <end position="479"/>
    </location>
</feature>
<dbReference type="Gene3D" id="3.30.420.10">
    <property type="entry name" value="Ribonuclease H-like superfamily/Ribonuclease H"/>
    <property type="match status" value="3"/>
</dbReference>
<proteinExistence type="predicted"/>
<dbReference type="Gene3D" id="1.10.340.70">
    <property type="match status" value="2"/>
</dbReference>
<dbReference type="Pfam" id="PF17921">
    <property type="entry name" value="Integrase_H2C2"/>
    <property type="match status" value="2"/>
</dbReference>